<comment type="caution">
    <text evidence="6">The sequence shown here is derived from an EMBL/GenBank/DDBJ whole genome shotgun (WGS) entry which is preliminary data.</text>
</comment>
<gene>
    <name evidence="6" type="ORF">GCM10009104_27470</name>
</gene>
<dbReference type="CDD" id="cd08432">
    <property type="entry name" value="PBP2_GcdR_TrpI_HvrB_AmpR_like"/>
    <property type="match status" value="1"/>
</dbReference>
<proteinExistence type="inferred from homology"/>
<evidence type="ECO:0000256" key="4">
    <source>
        <dbReference type="ARBA" id="ARBA00023163"/>
    </source>
</evidence>
<keyword evidence="2" id="KW-0805">Transcription regulation</keyword>
<dbReference type="PRINTS" id="PR00039">
    <property type="entry name" value="HTHLYSR"/>
</dbReference>
<comment type="similarity">
    <text evidence="1">Belongs to the LysR transcriptional regulatory family.</text>
</comment>
<dbReference type="InterPro" id="IPR036388">
    <property type="entry name" value="WH-like_DNA-bd_sf"/>
</dbReference>
<keyword evidence="7" id="KW-1185">Reference proteome</keyword>
<keyword evidence="4" id="KW-0804">Transcription</keyword>
<sequence length="298" mass="33688">MPVIRRLPPLNALRSFESAARHQSFNEAAEELCVTPSAISHQVKSLEEFLGLKLFRRERRQVSLTAAGERYLPSIQLALDEVESATRRLMTSPNLSAVNISVAPAFLSRWLVPRISRFQEQYPDVELRFSATTGYVDFEHSDTDMAVYYGEGDWKGVDIHFLRHLVSTPVCNPALMEKGLKEPGDLLNTTLIHVTGRRQEWQQILNQLGVRATGLTRTMSFSSTALAVSAAIEGIGVALADRALVQRELDSGQLVVPFDITLDKPKGFYLVYQEKRQLTYGMEAFRDWMLQEMQQDQL</sequence>
<evidence type="ECO:0000256" key="3">
    <source>
        <dbReference type="ARBA" id="ARBA00023125"/>
    </source>
</evidence>
<dbReference type="Pfam" id="PF03466">
    <property type="entry name" value="LysR_substrate"/>
    <property type="match status" value="1"/>
</dbReference>
<accession>A0ABN1I8K1</accession>
<keyword evidence="3" id="KW-0238">DNA-binding</keyword>
<dbReference type="NCBIfam" id="NF008352">
    <property type="entry name" value="PRK11139.1"/>
    <property type="match status" value="1"/>
</dbReference>
<evidence type="ECO:0000256" key="2">
    <source>
        <dbReference type="ARBA" id="ARBA00023015"/>
    </source>
</evidence>
<dbReference type="PANTHER" id="PTHR30537:SF26">
    <property type="entry name" value="GLYCINE CLEAVAGE SYSTEM TRANSCRIPTIONAL ACTIVATOR"/>
    <property type="match status" value="1"/>
</dbReference>
<dbReference type="SUPFAM" id="SSF53850">
    <property type="entry name" value="Periplasmic binding protein-like II"/>
    <property type="match status" value="1"/>
</dbReference>
<feature type="domain" description="HTH lysR-type" evidence="5">
    <location>
        <begin position="8"/>
        <end position="65"/>
    </location>
</feature>
<evidence type="ECO:0000313" key="7">
    <source>
        <dbReference type="Proteomes" id="UP001499915"/>
    </source>
</evidence>
<evidence type="ECO:0000259" key="5">
    <source>
        <dbReference type="PROSITE" id="PS50931"/>
    </source>
</evidence>
<dbReference type="Proteomes" id="UP001499915">
    <property type="component" value="Unassembled WGS sequence"/>
</dbReference>
<name>A0ABN1I8K1_9GAMM</name>
<dbReference type="EMBL" id="BAAAET010000003">
    <property type="protein sequence ID" value="GAA0697628.1"/>
    <property type="molecule type" value="Genomic_DNA"/>
</dbReference>
<dbReference type="InterPro" id="IPR036390">
    <property type="entry name" value="WH_DNA-bd_sf"/>
</dbReference>
<dbReference type="Gene3D" id="3.40.190.10">
    <property type="entry name" value="Periplasmic binding protein-like II"/>
    <property type="match status" value="2"/>
</dbReference>
<dbReference type="InterPro" id="IPR005119">
    <property type="entry name" value="LysR_subst-bd"/>
</dbReference>
<dbReference type="InterPro" id="IPR000847">
    <property type="entry name" value="LysR_HTH_N"/>
</dbReference>
<protein>
    <submittedName>
        <fullName evidence="6">Transcriptional regulator GcvA</fullName>
    </submittedName>
</protein>
<organism evidence="6 7">
    <name type="scientific">Marinobacterium maritimum</name>
    <dbReference type="NCBI Taxonomy" id="500162"/>
    <lineage>
        <taxon>Bacteria</taxon>
        <taxon>Pseudomonadati</taxon>
        <taxon>Pseudomonadota</taxon>
        <taxon>Gammaproteobacteria</taxon>
        <taxon>Oceanospirillales</taxon>
        <taxon>Oceanospirillaceae</taxon>
        <taxon>Marinobacterium</taxon>
    </lineage>
</organism>
<reference evidence="6 7" key="1">
    <citation type="journal article" date="2019" name="Int. J. Syst. Evol. Microbiol.">
        <title>The Global Catalogue of Microorganisms (GCM) 10K type strain sequencing project: providing services to taxonomists for standard genome sequencing and annotation.</title>
        <authorList>
            <consortium name="The Broad Institute Genomics Platform"/>
            <consortium name="The Broad Institute Genome Sequencing Center for Infectious Disease"/>
            <person name="Wu L."/>
            <person name="Ma J."/>
        </authorList>
    </citation>
    <scope>NUCLEOTIDE SEQUENCE [LARGE SCALE GENOMIC DNA]</scope>
    <source>
        <strain evidence="6 7">JCM 15134</strain>
    </source>
</reference>
<dbReference type="InterPro" id="IPR058163">
    <property type="entry name" value="LysR-type_TF_proteobact-type"/>
</dbReference>
<dbReference type="Gene3D" id="1.10.10.10">
    <property type="entry name" value="Winged helix-like DNA-binding domain superfamily/Winged helix DNA-binding domain"/>
    <property type="match status" value="1"/>
</dbReference>
<dbReference type="PROSITE" id="PS50931">
    <property type="entry name" value="HTH_LYSR"/>
    <property type="match status" value="1"/>
</dbReference>
<dbReference type="Pfam" id="PF00126">
    <property type="entry name" value="HTH_1"/>
    <property type="match status" value="1"/>
</dbReference>
<dbReference type="SUPFAM" id="SSF46785">
    <property type="entry name" value="Winged helix' DNA-binding domain"/>
    <property type="match status" value="1"/>
</dbReference>
<evidence type="ECO:0000313" key="6">
    <source>
        <dbReference type="EMBL" id="GAA0697628.1"/>
    </source>
</evidence>
<dbReference type="RefSeq" id="WP_343807005.1">
    <property type="nucleotide sequence ID" value="NZ_BAAAET010000003.1"/>
</dbReference>
<evidence type="ECO:0000256" key="1">
    <source>
        <dbReference type="ARBA" id="ARBA00009437"/>
    </source>
</evidence>
<dbReference type="PANTHER" id="PTHR30537">
    <property type="entry name" value="HTH-TYPE TRANSCRIPTIONAL REGULATOR"/>
    <property type="match status" value="1"/>
</dbReference>